<evidence type="ECO:0000313" key="3">
    <source>
        <dbReference type="EMBL" id="KYM84168.1"/>
    </source>
</evidence>
<feature type="chain" id="PRO_5008269495" description="Secreted protein" evidence="2">
    <location>
        <begin position="28"/>
        <end position="129"/>
    </location>
</feature>
<keyword evidence="2" id="KW-0732">Signal</keyword>
<proteinExistence type="predicted"/>
<evidence type="ECO:0000256" key="1">
    <source>
        <dbReference type="SAM" id="MobiDB-lite"/>
    </source>
</evidence>
<dbReference type="EMBL" id="KQ976467">
    <property type="protein sequence ID" value="KYM84168.1"/>
    <property type="molecule type" value="Genomic_DNA"/>
</dbReference>
<sequence>MSYFNSIYKFLFFAISVLWQGARSAAASRTGFQTTRYVPRSIYYSVRNVPNGEPDNGDPGWERIRSSTGPTSNSKSSAGHSRHNTETIKMYVVQLNRQYNGHGGFFRTVHEHSENEIFCPNILTPRIRN</sequence>
<gene>
    <name evidence="3" type="ORF">ALC53_05545</name>
</gene>
<evidence type="ECO:0008006" key="5">
    <source>
        <dbReference type="Google" id="ProtNLM"/>
    </source>
</evidence>
<dbReference type="AlphaFoldDB" id="A0A195BIN2"/>
<keyword evidence="4" id="KW-1185">Reference proteome</keyword>
<feature type="signal peptide" evidence="2">
    <location>
        <begin position="1"/>
        <end position="27"/>
    </location>
</feature>
<dbReference type="Proteomes" id="UP000078540">
    <property type="component" value="Unassembled WGS sequence"/>
</dbReference>
<evidence type="ECO:0000313" key="4">
    <source>
        <dbReference type="Proteomes" id="UP000078540"/>
    </source>
</evidence>
<accession>A0A195BIN2</accession>
<organism evidence="3 4">
    <name type="scientific">Atta colombica</name>
    <dbReference type="NCBI Taxonomy" id="520822"/>
    <lineage>
        <taxon>Eukaryota</taxon>
        <taxon>Metazoa</taxon>
        <taxon>Ecdysozoa</taxon>
        <taxon>Arthropoda</taxon>
        <taxon>Hexapoda</taxon>
        <taxon>Insecta</taxon>
        <taxon>Pterygota</taxon>
        <taxon>Neoptera</taxon>
        <taxon>Endopterygota</taxon>
        <taxon>Hymenoptera</taxon>
        <taxon>Apocrita</taxon>
        <taxon>Aculeata</taxon>
        <taxon>Formicoidea</taxon>
        <taxon>Formicidae</taxon>
        <taxon>Myrmicinae</taxon>
        <taxon>Atta</taxon>
    </lineage>
</organism>
<protein>
    <recommendedName>
        <fullName evidence="5">Secreted protein</fullName>
    </recommendedName>
</protein>
<evidence type="ECO:0000256" key="2">
    <source>
        <dbReference type="SAM" id="SignalP"/>
    </source>
</evidence>
<feature type="region of interest" description="Disordered" evidence="1">
    <location>
        <begin position="48"/>
        <end position="83"/>
    </location>
</feature>
<name>A0A195BIN2_9HYME</name>
<reference evidence="3 4" key="1">
    <citation type="submission" date="2015-09" db="EMBL/GenBank/DDBJ databases">
        <title>Atta colombica WGS genome.</title>
        <authorList>
            <person name="Nygaard S."/>
            <person name="Hu H."/>
            <person name="Boomsma J."/>
            <person name="Zhang G."/>
        </authorList>
    </citation>
    <scope>NUCLEOTIDE SEQUENCE [LARGE SCALE GENOMIC DNA]</scope>
    <source>
        <strain evidence="3">Treedump-2</strain>
        <tissue evidence="3">Whole body</tissue>
    </source>
</reference>
<feature type="compositionally biased region" description="Low complexity" evidence="1">
    <location>
        <begin position="66"/>
        <end position="77"/>
    </location>
</feature>